<dbReference type="PANTHER" id="PTHR31321">
    <property type="entry name" value="ACYL-COA THIOESTER HYDROLASE YBHC-RELATED"/>
    <property type="match status" value="1"/>
</dbReference>
<evidence type="ECO:0000256" key="2">
    <source>
        <dbReference type="ARBA" id="ARBA00022801"/>
    </source>
</evidence>
<dbReference type="Pfam" id="PF01095">
    <property type="entry name" value="Pectinesterase"/>
    <property type="match status" value="1"/>
</dbReference>
<feature type="active site" evidence="4">
    <location>
        <position position="177"/>
    </location>
</feature>
<keyword evidence="2 5" id="KW-0378">Hydrolase</keyword>
<dbReference type="EMBL" id="BMLV01000001">
    <property type="protein sequence ID" value="GGP01968.1"/>
    <property type="molecule type" value="Genomic_DNA"/>
</dbReference>
<dbReference type="Proteomes" id="UP000620064">
    <property type="component" value="Unassembled WGS sequence"/>
</dbReference>
<proteinExistence type="inferred from homology"/>
<dbReference type="InterPro" id="IPR033131">
    <property type="entry name" value="Pectinesterase_Asp_AS"/>
</dbReference>
<protein>
    <recommendedName>
        <fullName evidence="5">Pectinesterase</fullName>
        <ecNumber evidence="5">3.1.1.11</ecNumber>
    </recommendedName>
</protein>
<accession>A0ABQ2NH89</accession>
<dbReference type="InterPro" id="IPR011050">
    <property type="entry name" value="Pectin_lyase_fold/virulence"/>
</dbReference>
<gene>
    <name evidence="7" type="ORF">GCM10010992_04470</name>
</gene>
<evidence type="ECO:0000256" key="3">
    <source>
        <dbReference type="ARBA" id="ARBA00023085"/>
    </source>
</evidence>
<dbReference type="InterPro" id="IPR012334">
    <property type="entry name" value="Pectin_lyas_fold"/>
</dbReference>
<dbReference type="PROSITE" id="PS00800">
    <property type="entry name" value="PECTINESTERASE_1"/>
    <property type="match status" value="1"/>
</dbReference>
<dbReference type="Gene3D" id="2.160.20.10">
    <property type="entry name" value="Single-stranded right-handed beta-helix, Pectin lyase-like"/>
    <property type="match status" value="1"/>
</dbReference>
<keyword evidence="8" id="KW-1185">Reference proteome</keyword>
<dbReference type="InterPro" id="IPR018040">
    <property type="entry name" value="Pectinesterase_Tyr_AS"/>
</dbReference>
<dbReference type="RefSeq" id="WP_188616450.1">
    <property type="nucleotide sequence ID" value="NZ_BMLV01000001.1"/>
</dbReference>
<dbReference type="SUPFAM" id="SSF51126">
    <property type="entry name" value="Pectin lyase-like"/>
    <property type="match status" value="1"/>
</dbReference>
<dbReference type="InterPro" id="IPR000070">
    <property type="entry name" value="Pectinesterase_cat"/>
</dbReference>
<comment type="similarity">
    <text evidence="1">Belongs to the pectinesterase family.</text>
</comment>
<sequence length="319" mass="36687">MFQKILLLFHFFISQSFFSADKDTIIVSKDSKGDFSNIQEAINQTKSFPYKRLVIFIKNGIYKEKVKIHEWNTNLAIIGENKDKTIITFDDNFNKINLGRNSTFFTPSLSLEANDTVLKNLTIENSSGEVGQAIALSITANRVSVINCKILGNQDTLYLSGEGKQFLKNCYIEGTTDFIFGSATAFFENCEIKSKKDSYISAASTPENTDFGFVFYQCKIKADQNVKKVYLGRPWRIYAKTAFINCELGAHILPEGWHNWDKFDAEKTTYFAEFQNYGKGADTKQRVKWSHLISKKEVKKFDKKDILKDSKKTNWYEFF</sequence>
<dbReference type="PANTHER" id="PTHR31321:SF57">
    <property type="entry name" value="PECTINESTERASE 53-RELATED"/>
    <property type="match status" value="1"/>
</dbReference>
<dbReference type="PROSITE" id="PS00503">
    <property type="entry name" value="PECTINESTERASE_2"/>
    <property type="match status" value="1"/>
</dbReference>
<name>A0ABQ2NH89_9FLAO</name>
<evidence type="ECO:0000256" key="1">
    <source>
        <dbReference type="ARBA" id="ARBA00008891"/>
    </source>
</evidence>
<reference evidence="8" key="1">
    <citation type="journal article" date="2019" name="Int. J. Syst. Evol. Microbiol.">
        <title>The Global Catalogue of Microorganisms (GCM) 10K type strain sequencing project: providing services to taxonomists for standard genome sequencing and annotation.</title>
        <authorList>
            <consortium name="The Broad Institute Genomics Platform"/>
            <consortium name="The Broad Institute Genome Sequencing Center for Infectious Disease"/>
            <person name="Wu L."/>
            <person name="Ma J."/>
        </authorList>
    </citation>
    <scope>NUCLEOTIDE SEQUENCE [LARGE SCALE GENOMIC DNA]</scope>
    <source>
        <strain evidence="8">CGMCC 1.7656</strain>
    </source>
</reference>
<evidence type="ECO:0000256" key="4">
    <source>
        <dbReference type="PROSITE-ProRule" id="PRU10040"/>
    </source>
</evidence>
<comment type="catalytic activity">
    <reaction evidence="5">
        <text>[(1-&gt;4)-alpha-D-galacturonosyl methyl ester](n) + n H2O = [(1-&gt;4)-alpha-D-galacturonosyl](n) + n methanol + n H(+)</text>
        <dbReference type="Rhea" id="RHEA:22380"/>
        <dbReference type="Rhea" id="RHEA-COMP:14570"/>
        <dbReference type="Rhea" id="RHEA-COMP:14573"/>
        <dbReference type="ChEBI" id="CHEBI:15377"/>
        <dbReference type="ChEBI" id="CHEBI:15378"/>
        <dbReference type="ChEBI" id="CHEBI:17790"/>
        <dbReference type="ChEBI" id="CHEBI:140522"/>
        <dbReference type="ChEBI" id="CHEBI:140523"/>
        <dbReference type="EC" id="3.1.1.11"/>
    </reaction>
</comment>
<comment type="pathway">
    <text evidence="5">Glycan metabolism; pectin degradation; 2-dehydro-3-deoxy-D-gluconate from pectin: step 1/5.</text>
</comment>
<evidence type="ECO:0000256" key="5">
    <source>
        <dbReference type="RuleBase" id="RU000589"/>
    </source>
</evidence>
<comment type="caution">
    <text evidence="7">The sequence shown here is derived from an EMBL/GenBank/DDBJ whole genome shotgun (WGS) entry which is preliminary data.</text>
</comment>
<dbReference type="EC" id="3.1.1.11" evidence="5"/>
<evidence type="ECO:0000259" key="6">
    <source>
        <dbReference type="Pfam" id="PF01095"/>
    </source>
</evidence>
<evidence type="ECO:0000313" key="8">
    <source>
        <dbReference type="Proteomes" id="UP000620064"/>
    </source>
</evidence>
<keyword evidence="3 5" id="KW-0063">Aspartyl esterase</keyword>
<organism evidence="7 8">
    <name type="scientific">Cloacibacterium rupense</name>
    <dbReference type="NCBI Taxonomy" id="517423"/>
    <lineage>
        <taxon>Bacteria</taxon>
        <taxon>Pseudomonadati</taxon>
        <taxon>Bacteroidota</taxon>
        <taxon>Flavobacteriia</taxon>
        <taxon>Flavobacteriales</taxon>
        <taxon>Weeksellaceae</taxon>
    </lineage>
</organism>
<feature type="domain" description="Pectinesterase catalytic" evidence="6">
    <location>
        <begin position="25"/>
        <end position="308"/>
    </location>
</feature>
<evidence type="ECO:0000313" key="7">
    <source>
        <dbReference type="EMBL" id="GGP01968.1"/>
    </source>
</evidence>